<sequence length="430" mass="47720">MKKKIIISTITIVILLIGGMAAGFYYEIKNNPQNVFEQPSNQSSGIVKARNEQNDGTVQMPTGKINIALLGLDKNAGRIEEYGDSFRTDTIMVFAIDFDAKKIDVISIPRDSYVKIAGKTYMDKINSAFLHGGGFDGDGFNTTLNTISSVLGNVPVNYYVAMDMDVVISLVDAIGGVYYDVEKDVRDGNGRLLLKAGYQKLNGKAFLYYVRDRHSTPGGDIDRVKRQQKILMALFDQMKSLKQLANLPDIYNSFKDKMYTNLNITQVAALAMFASDLDLNNVNTHLMPGDYLDMNGISYWGIDENKRVAMLKQVFGIDVEPNMRYDIYVIKNQYQSTIKENNDSNESSNASDDSDKPSKPSKPSSGQDESPGMQQPSDEGPAKEPPVEQPQSNDNEVEEPPVEQPQPNNNGVEELPDEQPQSDDAQSESN</sequence>
<dbReference type="HOGENOM" id="CLU_016455_5_3_9"/>
<feature type="domain" description="Cell envelope-related transcriptional attenuator" evidence="3">
    <location>
        <begin position="87"/>
        <end position="240"/>
    </location>
</feature>
<dbReference type="STRING" id="697281.Mahau_0322"/>
<accession>F3ZXN1</accession>
<proteinExistence type="inferred from homology"/>
<evidence type="ECO:0000256" key="1">
    <source>
        <dbReference type="ARBA" id="ARBA00006068"/>
    </source>
</evidence>
<organism evidence="4 5">
    <name type="scientific">Mahella australiensis (strain DSM 15567 / CIP 107919 / 50-1 BON)</name>
    <dbReference type="NCBI Taxonomy" id="697281"/>
    <lineage>
        <taxon>Bacteria</taxon>
        <taxon>Bacillati</taxon>
        <taxon>Bacillota</taxon>
        <taxon>Clostridia</taxon>
        <taxon>Thermoanaerobacterales</taxon>
        <taxon>Thermoanaerobacterales Family IV. Incertae Sedis</taxon>
        <taxon>Mahella</taxon>
    </lineage>
</organism>
<keyword evidence="5" id="KW-1185">Reference proteome</keyword>
<dbReference type="PANTHER" id="PTHR33392">
    <property type="entry name" value="POLYISOPRENYL-TEICHOIC ACID--PEPTIDOGLYCAN TEICHOIC ACID TRANSFERASE TAGU"/>
    <property type="match status" value="1"/>
</dbReference>
<protein>
    <submittedName>
        <fullName evidence="4">Cell envelope-related transcriptional attenuator</fullName>
    </submittedName>
</protein>
<dbReference type="KEGG" id="mas:Mahau_0322"/>
<name>F3ZXN1_MAHA5</name>
<reference evidence="4 5" key="2">
    <citation type="journal article" date="2011" name="Stand. Genomic Sci.">
        <title>Complete genome sequence of Mahella australiensis type strain (50-1 BON).</title>
        <authorList>
            <person name="Sikorski J."/>
            <person name="Teshima H."/>
            <person name="Nolan M."/>
            <person name="Lucas S."/>
            <person name="Hammon N."/>
            <person name="Deshpande S."/>
            <person name="Cheng J.F."/>
            <person name="Pitluck S."/>
            <person name="Liolios K."/>
            <person name="Pagani I."/>
            <person name="Ivanova N."/>
            <person name="Huntemann M."/>
            <person name="Mavromatis K."/>
            <person name="Ovchinikova G."/>
            <person name="Pati A."/>
            <person name="Tapia R."/>
            <person name="Han C."/>
            <person name="Goodwin L."/>
            <person name="Chen A."/>
            <person name="Palaniappan K."/>
            <person name="Land M."/>
            <person name="Hauser L."/>
            <person name="Ngatchou-Djao O.D."/>
            <person name="Rohde M."/>
            <person name="Pukall R."/>
            <person name="Spring S."/>
            <person name="Abt B."/>
            <person name="Goker M."/>
            <person name="Detter J.C."/>
            <person name="Woyke T."/>
            <person name="Bristow J."/>
            <person name="Markowitz V."/>
            <person name="Hugenholtz P."/>
            <person name="Eisen J.A."/>
            <person name="Kyrpides N.C."/>
            <person name="Klenk H.P."/>
            <person name="Lapidus A."/>
        </authorList>
    </citation>
    <scope>NUCLEOTIDE SEQUENCE [LARGE SCALE GENOMIC DNA]</scope>
    <source>
        <strain evidence="5">DSM 15567 / CIP 107919 / 50-1 BON</strain>
    </source>
</reference>
<dbReference type="EMBL" id="CP002360">
    <property type="protein sequence ID" value="AEE95538.1"/>
    <property type="molecule type" value="Genomic_DNA"/>
</dbReference>
<evidence type="ECO:0000256" key="2">
    <source>
        <dbReference type="SAM" id="MobiDB-lite"/>
    </source>
</evidence>
<reference evidence="5" key="1">
    <citation type="submission" date="2010-11" db="EMBL/GenBank/DDBJ databases">
        <title>The complete genome of Mahella australiensis DSM 15567.</title>
        <authorList>
            <consortium name="US DOE Joint Genome Institute (JGI-PGF)"/>
            <person name="Lucas S."/>
            <person name="Copeland A."/>
            <person name="Lapidus A."/>
            <person name="Bruce D."/>
            <person name="Goodwin L."/>
            <person name="Pitluck S."/>
            <person name="Kyrpides N."/>
            <person name="Mavromatis K."/>
            <person name="Pagani I."/>
            <person name="Ivanova N."/>
            <person name="Teshima H."/>
            <person name="Brettin T."/>
            <person name="Detter J.C."/>
            <person name="Han C."/>
            <person name="Tapia R."/>
            <person name="Land M."/>
            <person name="Hauser L."/>
            <person name="Markowitz V."/>
            <person name="Cheng J.-F."/>
            <person name="Hugenholtz P."/>
            <person name="Woyke T."/>
            <person name="Wu D."/>
            <person name="Spring S."/>
            <person name="Pukall R."/>
            <person name="Steenblock K."/>
            <person name="Schneider S."/>
            <person name="Klenk H.-P."/>
            <person name="Eisen J.A."/>
        </authorList>
    </citation>
    <scope>NUCLEOTIDE SEQUENCE [LARGE SCALE GENOMIC DNA]</scope>
    <source>
        <strain evidence="5">DSM 15567 / CIP 107919 / 50-1 BON</strain>
    </source>
</reference>
<dbReference type="InterPro" id="IPR050922">
    <property type="entry name" value="LytR/CpsA/Psr_CW_biosynth"/>
</dbReference>
<feature type="compositionally biased region" description="Polar residues" evidence="2">
    <location>
        <begin position="366"/>
        <end position="377"/>
    </location>
</feature>
<dbReference type="eggNOG" id="COG1316">
    <property type="taxonomic scope" value="Bacteria"/>
</dbReference>
<gene>
    <name evidence="4" type="ordered locus">Mahau_0322</name>
</gene>
<comment type="similarity">
    <text evidence="1">Belongs to the LytR/CpsA/Psr (LCP) family.</text>
</comment>
<dbReference type="RefSeq" id="WP_013779971.1">
    <property type="nucleotide sequence ID" value="NC_015520.1"/>
</dbReference>
<dbReference type="InterPro" id="IPR004474">
    <property type="entry name" value="LytR_CpsA_psr"/>
</dbReference>
<dbReference type="Pfam" id="PF03816">
    <property type="entry name" value="LytR_cpsA_psr"/>
    <property type="match status" value="1"/>
</dbReference>
<evidence type="ECO:0000259" key="3">
    <source>
        <dbReference type="Pfam" id="PF03816"/>
    </source>
</evidence>
<dbReference type="Gene3D" id="3.40.630.190">
    <property type="entry name" value="LCP protein"/>
    <property type="match status" value="1"/>
</dbReference>
<dbReference type="AlphaFoldDB" id="F3ZXN1"/>
<dbReference type="Proteomes" id="UP000008457">
    <property type="component" value="Chromosome"/>
</dbReference>
<evidence type="ECO:0000313" key="4">
    <source>
        <dbReference type="EMBL" id="AEE95538.1"/>
    </source>
</evidence>
<dbReference type="OrthoDB" id="305468at2"/>
<dbReference type="PANTHER" id="PTHR33392:SF6">
    <property type="entry name" value="POLYISOPRENYL-TEICHOIC ACID--PEPTIDOGLYCAN TEICHOIC ACID TRANSFERASE TAGU"/>
    <property type="match status" value="1"/>
</dbReference>
<dbReference type="NCBIfam" id="TIGR00350">
    <property type="entry name" value="lytR_cpsA_psr"/>
    <property type="match status" value="1"/>
</dbReference>
<evidence type="ECO:0000313" key="5">
    <source>
        <dbReference type="Proteomes" id="UP000008457"/>
    </source>
</evidence>
<feature type="region of interest" description="Disordered" evidence="2">
    <location>
        <begin position="338"/>
        <end position="430"/>
    </location>
</feature>